<proteinExistence type="predicted"/>
<dbReference type="Gene3D" id="1.10.238.200">
    <property type="entry name" value="Cullin, PONY binding domain"/>
    <property type="match status" value="1"/>
</dbReference>
<feature type="domain" description="DCUN1" evidence="3">
    <location>
        <begin position="38"/>
        <end position="226"/>
    </location>
</feature>
<gene>
    <name evidence="4" type="ORF">DSTB1V02_LOCUS6791</name>
</gene>
<keyword evidence="5" id="KW-1185">Reference proteome</keyword>
<dbReference type="Pfam" id="PF03556">
    <property type="entry name" value="Cullin_binding"/>
    <property type="match status" value="1"/>
</dbReference>
<dbReference type="Gene3D" id="1.10.238.10">
    <property type="entry name" value="EF-hand"/>
    <property type="match status" value="1"/>
</dbReference>
<organism evidence="4">
    <name type="scientific">Darwinula stevensoni</name>
    <dbReference type="NCBI Taxonomy" id="69355"/>
    <lineage>
        <taxon>Eukaryota</taxon>
        <taxon>Metazoa</taxon>
        <taxon>Ecdysozoa</taxon>
        <taxon>Arthropoda</taxon>
        <taxon>Crustacea</taxon>
        <taxon>Oligostraca</taxon>
        <taxon>Ostracoda</taxon>
        <taxon>Podocopa</taxon>
        <taxon>Podocopida</taxon>
        <taxon>Darwinulocopina</taxon>
        <taxon>Darwinuloidea</taxon>
        <taxon>Darwinulidae</taxon>
        <taxon>Darwinula</taxon>
    </lineage>
</organism>
<reference evidence="4" key="1">
    <citation type="submission" date="2020-11" db="EMBL/GenBank/DDBJ databases">
        <authorList>
            <person name="Tran Van P."/>
        </authorList>
    </citation>
    <scope>NUCLEOTIDE SEQUENCE</scope>
</reference>
<dbReference type="InterPro" id="IPR005176">
    <property type="entry name" value="PONY_dom"/>
</dbReference>
<feature type="region of interest" description="Disordered" evidence="2">
    <location>
        <begin position="1"/>
        <end position="28"/>
    </location>
</feature>
<dbReference type="OrthoDB" id="286637at2759"/>
<dbReference type="InterPro" id="IPR042460">
    <property type="entry name" value="DCN1-like_PONY"/>
</dbReference>
<dbReference type="FunFam" id="1.10.238.200:FF:000002">
    <property type="entry name" value="DCN1-like protein"/>
    <property type="match status" value="1"/>
</dbReference>
<evidence type="ECO:0000256" key="1">
    <source>
        <dbReference type="RuleBase" id="RU410713"/>
    </source>
</evidence>
<evidence type="ECO:0000259" key="3">
    <source>
        <dbReference type="PROSITE" id="PS51229"/>
    </source>
</evidence>
<sequence>MKMPRGKKRSASDIMDGQRGTTKSPRTISHMLLESQGFSPKKCLNWFKEYTTADDPNTLDPEGMERLCEDIGVEPENVVMLVLAWKMGARQMGYFTQQEWLYGLSQLQCDSADKLRGRLEYLRSLLNDAMSFKAIYRYAFDFARDKNQKSLDLETGKRMLMLVLGMRWHLYSKFQAFLDQSRYKVVNRDQWNNILEFSRSILPDLSNYDVDGAWPVMLDEFAEWMQQSNNFEGR</sequence>
<dbReference type="GO" id="GO:0000151">
    <property type="term" value="C:ubiquitin ligase complex"/>
    <property type="evidence" value="ECO:0007669"/>
    <property type="project" value="TreeGrafter"/>
</dbReference>
<evidence type="ECO:0000313" key="5">
    <source>
        <dbReference type="Proteomes" id="UP000677054"/>
    </source>
</evidence>
<dbReference type="PROSITE" id="PS51229">
    <property type="entry name" value="DCUN1"/>
    <property type="match status" value="1"/>
</dbReference>
<dbReference type="GO" id="GO:0032182">
    <property type="term" value="F:ubiquitin-like protein binding"/>
    <property type="evidence" value="ECO:0007669"/>
    <property type="project" value="TreeGrafter"/>
</dbReference>
<accession>A0A7R9A7H4</accession>
<name>A0A7R9A7H4_9CRUS</name>
<dbReference type="PANTHER" id="PTHR12281">
    <property type="entry name" value="RP42 RELATED"/>
    <property type="match status" value="1"/>
</dbReference>
<dbReference type="GO" id="GO:0045116">
    <property type="term" value="P:protein neddylation"/>
    <property type="evidence" value="ECO:0007669"/>
    <property type="project" value="TreeGrafter"/>
</dbReference>
<evidence type="ECO:0000256" key="2">
    <source>
        <dbReference type="SAM" id="MobiDB-lite"/>
    </source>
</evidence>
<dbReference type="Proteomes" id="UP000677054">
    <property type="component" value="Unassembled WGS sequence"/>
</dbReference>
<dbReference type="AlphaFoldDB" id="A0A7R9A7H4"/>
<dbReference type="EMBL" id="CAJPEV010001283">
    <property type="protein sequence ID" value="CAG0891843.1"/>
    <property type="molecule type" value="Genomic_DNA"/>
</dbReference>
<dbReference type="GO" id="GO:0031624">
    <property type="term" value="F:ubiquitin conjugating enzyme binding"/>
    <property type="evidence" value="ECO:0007669"/>
    <property type="project" value="TreeGrafter"/>
</dbReference>
<dbReference type="InterPro" id="IPR014764">
    <property type="entry name" value="DCN-prot"/>
</dbReference>
<evidence type="ECO:0000313" key="4">
    <source>
        <dbReference type="EMBL" id="CAD7246949.1"/>
    </source>
</evidence>
<protein>
    <recommendedName>
        <fullName evidence="1">Defective in cullin neddylation protein</fullName>
    </recommendedName>
</protein>
<dbReference type="EMBL" id="LR900800">
    <property type="protein sequence ID" value="CAD7246949.1"/>
    <property type="molecule type" value="Genomic_DNA"/>
</dbReference>
<dbReference type="GO" id="GO:0097602">
    <property type="term" value="F:cullin family protein binding"/>
    <property type="evidence" value="ECO:0007669"/>
    <property type="project" value="TreeGrafter"/>
</dbReference>
<comment type="function">
    <text evidence="1">Neddylation of cullins play an essential role in the regulation of SCF-type complexes activity.</text>
</comment>
<dbReference type="PANTHER" id="PTHR12281:SF12">
    <property type="entry name" value="DEFECTIVE IN CULLIN NEDDYLATION PROTEIN"/>
    <property type="match status" value="1"/>
</dbReference>